<dbReference type="OrthoDB" id="779856at2759"/>
<proteinExistence type="predicted"/>
<dbReference type="Proteomes" id="UP000326396">
    <property type="component" value="Linkage Group LG18"/>
</dbReference>
<dbReference type="PANTHER" id="PTHR33974">
    <property type="entry name" value="VASCULAR-RELATED UNKNOWN PROTEIN 1-RELATED"/>
    <property type="match status" value="1"/>
</dbReference>
<keyword evidence="2" id="KW-1185">Reference proteome</keyword>
<gene>
    <name evidence="1" type="ORF">E3N88_18539</name>
</gene>
<protein>
    <submittedName>
        <fullName evidence="1">Uncharacterized protein</fullName>
    </submittedName>
</protein>
<sequence>MDSNHSSYSYTSMSKSMAETDISTAEESGWTAYFEDFIVSQQQQEDHNHNHSYDHHHDHYIQDHHINHHQQQHDQPDLSDAASLVEWNSIPNSRSGGTPKFAKKLNVFKKTSRRTRDILYDDSLEDTASSPVNSPKVGSQHMGFNQIKVDDILNNSLEKASFDGHLQLQKAEDDSSSLRFQENSNDGVTDLRKRGLCLVPLSMFVNYI</sequence>
<comment type="caution">
    <text evidence="1">The sequence shown here is derived from an EMBL/GenBank/DDBJ whole genome shotgun (WGS) entry which is preliminary data.</text>
</comment>
<evidence type="ECO:0000313" key="1">
    <source>
        <dbReference type="EMBL" id="KAD4981868.1"/>
    </source>
</evidence>
<dbReference type="PANTHER" id="PTHR33974:SF2">
    <property type="entry name" value="VASCULAR-RELATED UNKNOWN PROTEIN 1"/>
    <property type="match status" value="1"/>
</dbReference>
<organism evidence="1 2">
    <name type="scientific">Mikania micrantha</name>
    <name type="common">bitter vine</name>
    <dbReference type="NCBI Taxonomy" id="192012"/>
    <lineage>
        <taxon>Eukaryota</taxon>
        <taxon>Viridiplantae</taxon>
        <taxon>Streptophyta</taxon>
        <taxon>Embryophyta</taxon>
        <taxon>Tracheophyta</taxon>
        <taxon>Spermatophyta</taxon>
        <taxon>Magnoliopsida</taxon>
        <taxon>eudicotyledons</taxon>
        <taxon>Gunneridae</taxon>
        <taxon>Pentapetalae</taxon>
        <taxon>asterids</taxon>
        <taxon>campanulids</taxon>
        <taxon>Asterales</taxon>
        <taxon>Asteraceae</taxon>
        <taxon>Asteroideae</taxon>
        <taxon>Heliantheae alliance</taxon>
        <taxon>Eupatorieae</taxon>
        <taxon>Mikania</taxon>
    </lineage>
</organism>
<dbReference type="GO" id="GO:0010089">
    <property type="term" value="P:xylem development"/>
    <property type="evidence" value="ECO:0007669"/>
    <property type="project" value="InterPro"/>
</dbReference>
<accession>A0A5N6NMI7</accession>
<name>A0A5N6NMI7_9ASTR</name>
<evidence type="ECO:0000313" key="2">
    <source>
        <dbReference type="Proteomes" id="UP000326396"/>
    </source>
</evidence>
<dbReference type="AlphaFoldDB" id="A0A5N6NMI7"/>
<dbReference type="EMBL" id="SZYD01000010">
    <property type="protein sequence ID" value="KAD4981868.1"/>
    <property type="molecule type" value="Genomic_DNA"/>
</dbReference>
<dbReference type="InterPro" id="IPR039280">
    <property type="entry name" value="VUP"/>
</dbReference>
<reference evidence="1 2" key="1">
    <citation type="submission" date="2019-05" db="EMBL/GenBank/DDBJ databases">
        <title>Mikania micrantha, genome provides insights into the molecular mechanism of rapid growth.</title>
        <authorList>
            <person name="Liu B."/>
        </authorList>
    </citation>
    <scope>NUCLEOTIDE SEQUENCE [LARGE SCALE GENOMIC DNA]</scope>
    <source>
        <strain evidence="1">NLD-2019</strain>
        <tissue evidence="1">Leaf</tissue>
    </source>
</reference>